<dbReference type="GO" id="GO:0032791">
    <property type="term" value="F:lead ion binding"/>
    <property type="evidence" value="ECO:0007669"/>
    <property type="project" value="TreeGrafter"/>
</dbReference>
<dbReference type="EMBL" id="JQAR01000039">
    <property type="protein sequence ID" value="KRN26644.1"/>
    <property type="molecule type" value="Genomic_DNA"/>
</dbReference>
<evidence type="ECO:0000259" key="2">
    <source>
        <dbReference type="PROSITE" id="PS50987"/>
    </source>
</evidence>
<dbReference type="GO" id="GO:0097063">
    <property type="term" value="F:cadmium ion sensor activity"/>
    <property type="evidence" value="ECO:0007669"/>
    <property type="project" value="TreeGrafter"/>
</dbReference>
<dbReference type="PRINTS" id="PR00778">
    <property type="entry name" value="HTHARSR"/>
</dbReference>
<dbReference type="InterPro" id="IPR036390">
    <property type="entry name" value="WH_DNA-bd_sf"/>
</dbReference>
<dbReference type="SMART" id="SM00418">
    <property type="entry name" value="HTH_ARSR"/>
    <property type="match status" value="1"/>
</dbReference>
<dbReference type="GO" id="GO:0046686">
    <property type="term" value="P:response to cadmium ion"/>
    <property type="evidence" value="ECO:0007669"/>
    <property type="project" value="TreeGrafter"/>
</dbReference>
<name>A0A0R2FQC5_9LACO</name>
<dbReference type="InterPro" id="IPR036388">
    <property type="entry name" value="WH-like_DNA-bd_sf"/>
</dbReference>
<sequence>MNGFPDLQKTTKILADQSRLEILTTLMDGKFHTVNELAKKAKVKSHTTSYHLKQLCQLNWVSSYKQGRNVYYSLSSEDIASLLEKLMNISPTKEVHSFNENSEYQKLKKGRSCYKHLAGNLGVSFFNFLVQNQHIKLENNSLMLTIKGIQYFESIGIEITCIKKQKGIFIKPCLDWTERTFHLGGNLGRAFFNLCEEKNFIILNTENRSVCLTSSGEDFFKPFKP</sequence>
<gene>
    <name evidence="3" type="ORF">IV36_GL001627</name>
</gene>
<evidence type="ECO:0000256" key="1">
    <source>
        <dbReference type="ARBA" id="ARBA00023125"/>
    </source>
</evidence>
<feature type="domain" description="HTH arsR-type" evidence="2">
    <location>
        <begin position="1"/>
        <end position="94"/>
    </location>
</feature>
<dbReference type="NCBIfam" id="NF033788">
    <property type="entry name" value="HTH_metalloreg"/>
    <property type="match status" value="1"/>
</dbReference>
<dbReference type="PATRIC" id="fig|1618.3.peg.1651"/>
<reference evidence="3 4" key="1">
    <citation type="journal article" date="2015" name="Genome Announc.">
        <title>Expanding the biotechnology potential of lactobacilli through comparative genomics of 213 strains and associated genera.</title>
        <authorList>
            <person name="Sun Z."/>
            <person name="Harris H.M."/>
            <person name="McCann A."/>
            <person name="Guo C."/>
            <person name="Argimon S."/>
            <person name="Zhang W."/>
            <person name="Yang X."/>
            <person name="Jeffery I.B."/>
            <person name="Cooney J.C."/>
            <person name="Kagawa T.F."/>
            <person name="Liu W."/>
            <person name="Song Y."/>
            <person name="Salvetti E."/>
            <person name="Wrobel A."/>
            <person name="Rasinkangas P."/>
            <person name="Parkhill J."/>
            <person name="Rea M.C."/>
            <person name="O'Sullivan O."/>
            <person name="Ritari J."/>
            <person name="Douillard F.P."/>
            <person name="Paul Ross R."/>
            <person name="Yang R."/>
            <person name="Briner A.E."/>
            <person name="Felis G.E."/>
            <person name="de Vos W.M."/>
            <person name="Barrangou R."/>
            <person name="Klaenhammer T.R."/>
            <person name="Caufield P.W."/>
            <person name="Cui Y."/>
            <person name="Zhang H."/>
            <person name="O'Toole P.W."/>
        </authorList>
    </citation>
    <scope>NUCLEOTIDE SEQUENCE [LARGE SCALE GENOMIC DNA]</scope>
    <source>
        <strain evidence="3 4">ATCC 27304</strain>
    </source>
</reference>
<comment type="caution">
    <text evidence="3">The sequence shown here is derived from an EMBL/GenBank/DDBJ whole genome shotgun (WGS) entry which is preliminary data.</text>
</comment>
<proteinExistence type="predicted"/>
<dbReference type="Gene3D" id="1.10.10.10">
    <property type="entry name" value="Winged helix-like DNA-binding domain superfamily/Winged helix DNA-binding domain"/>
    <property type="match status" value="1"/>
</dbReference>
<dbReference type="Proteomes" id="UP000051727">
    <property type="component" value="Unassembled WGS sequence"/>
</dbReference>
<dbReference type="InterPro" id="IPR052543">
    <property type="entry name" value="HTH_Metal-responsive_Reg"/>
</dbReference>
<organism evidence="3 4">
    <name type="scientific">Liquorilactobacillus mali</name>
    <dbReference type="NCBI Taxonomy" id="1618"/>
    <lineage>
        <taxon>Bacteria</taxon>
        <taxon>Bacillati</taxon>
        <taxon>Bacillota</taxon>
        <taxon>Bacilli</taxon>
        <taxon>Lactobacillales</taxon>
        <taxon>Lactobacillaceae</taxon>
        <taxon>Liquorilactobacillus</taxon>
    </lineage>
</organism>
<evidence type="ECO:0000313" key="4">
    <source>
        <dbReference type="Proteomes" id="UP000051727"/>
    </source>
</evidence>
<accession>A0A0R2FQC5</accession>
<dbReference type="Pfam" id="PF01022">
    <property type="entry name" value="HTH_5"/>
    <property type="match status" value="1"/>
</dbReference>
<dbReference type="AlphaFoldDB" id="A0A0R2FQC5"/>
<dbReference type="RefSeq" id="WP_056992534.1">
    <property type="nucleotide sequence ID" value="NZ_JATAAJ010000007.1"/>
</dbReference>
<keyword evidence="1" id="KW-0238">DNA-binding</keyword>
<dbReference type="SUPFAM" id="SSF46785">
    <property type="entry name" value="Winged helix' DNA-binding domain"/>
    <property type="match status" value="1"/>
</dbReference>
<dbReference type="GO" id="GO:0003700">
    <property type="term" value="F:DNA-binding transcription factor activity"/>
    <property type="evidence" value="ECO:0007669"/>
    <property type="project" value="InterPro"/>
</dbReference>
<dbReference type="GO" id="GO:0010288">
    <property type="term" value="P:response to lead ion"/>
    <property type="evidence" value="ECO:0007669"/>
    <property type="project" value="TreeGrafter"/>
</dbReference>
<dbReference type="PANTHER" id="PTHR39168:SF1">
    <property type="entry name" value="TRANSCRIPTIONAL REGULATORY PROTEIN"/>
    <property type="match status" value="1"/>
</dbReference>
<dbReference type="PANTHER" id="PTHR39168">
    <property type="entry name" value="TRANSCRIPTIONAL REGULATOR-RELATED"/>
    <property type="match status" value="1"/>
</dbReference>
<dbReference type="InterPro" id="IPR001845">
    <property type="entry name" value="HTH_ArsR_DNA-bd_dom"/>
</dbReference>
<dbReference type="GO" id="GO:0003677">
    <property type="term" value="F:DNA binding"/>
    <property type="evidence" value="ECO:0007669"/>
    <property type="project" value="UniProtKB-KW"/>
</dbReference>
<dbReference type="STRING" id="1618.IV36_GL001627"/>
<dbReference type="CDD" id="cd00090">
    <property type="entry name" value="HTH_ARSR"/>
    <property type="match status" value="1"/>
</dbReference>
<dbReference type="OrthoDB" id="9797716at2"/>
<dbReference type="InterPro" id="IPR011991">
    <property type="entry name" value="ArsR-like_HTH"/>
</dbReference>
<dbReference type="PROSITE" id="PS50987">
    <property type="entry name" value="HTH_ARSR_2"/>
    <property type="match status" value="1"/>
</dbReference>
<evidence type="ECO:0000313" key="3">
    <source>
        <dbReference type="EMBL" id="KRN26644.1"/>
    </source>
</evidence>
<protein>
    <submittedName>
        <fullName evidence="3">ArsR family transcriptional regulator</fullName>
    </submittedName>
</protein>